<feature type="transmembrane region" description="Helical" evidence="7">
    <location>
        <begin position="26"/>
        <end position="46"/>
    </location>
</feature>
<dbReference type="NCBIfam" id="TIGR02532">
    <property type="entry name" value="IV_pilin_GFxxxE"/>
    <property type="match status" value="1"/>
</dbReference>
<reference evidence="8" key="1">
    <citation type="submission" date="2021-02" db="EMBL/GenBank/DDBJ databases">
        <title>Infant gut strain persistence is associated with maternal origin, phylogeny, and functional potential including surface adhesion and iron acquisition.</title>
        <authorList>
            <person name="Lou Y.C."/>
        </authorList>
    </citation>
    <scope>NUCLEOTIDE SEQUENCE</scope>
    <source>
        <strain evidence="8">L3_106_000M1_dasL3_106_000M1_concoct_15</strain>
    </source>
</reference>
<keyword evidence="2" id="KW-0488">Methylation</keyword>
<dbReference type="PRINTS" id="PR00813">
    <property type="entry name" value="BCTERIALGSPG"/>
</dbReference>
<evidence type="ECO:0000256" key="6">
    <source>
        <dbReference type="SAM" id="MobiDB-lite"/>
    </source>
</evidence>
<comment type="caution">
    <text evidence="8">The sequence shown here is derived from an EMBL/GenBank/DDBJ whole genome shotgun (WGS) entry which is preliminary data.</text>
</comment>
<accession>A0A943ELH7</accession>
<protein>
    <submittedName>
        <fullName evidence="8">Type II secretion system protein</fullName>
    </submittedName>
</protein>
<evidence type="ECO:0000256" key="5">
    <source>
        <dbReference type="ARBA" id="ARBA00023136"/>
    </source>
</evidence>
<dbReference type="GO" id="GO:0016020">
    <property type="term" value="C:membrane"/>
    <property type="evidence" value="ECO:0007669"/>
    <property type="project" value="UniProtKB-SubCell"/>
</dbReference>
<dbReference type="AlphaFoldDB" id="A0A943ELH7"/>
<evidence type="ECO:0000256" key="7">
    <source>
        <dbReference type="SAM" id="Phobius"/>
    </source>
</evidence>
<sequence length="143" mass="15160">MLNNISCPQRIMNQAKGTQIKKKRGFTLLEILIVLAILGVMAAALIPSIKSAMNKSHDTQLVMNLTTLDSAAKVYEMEKGTAPQSVDELVKGKFAPDKDYKGITLESAENGETGCVFSGTLSSGETVRSSDLGKKGGHGSTEG</sequence>
<dbReference type="Gene3D" id="3.30.700.10">
    <property type="entry name" value="Glycoprotein, Type 4 Pilin"/>
    <property type="match status" value="1"/>
</dbReference>
<evidence type="ECO:0000313" key="9">
    <source>
        <dbReference type="Proteomes" id="UP000754226"/>
    </source>
</evidence>
<evidence type="ECO:0000256" key="4">
    <source>
        <dbReference type="ARBA" id="ARBA00022989"/>
    </source>
</evidence>
<proteinExistence type="predicted"/>
<name>A0A943ELH7_9FIRM</name>
<dbReference type="GO" id="GO:0015628">
    <property type="term" value="P:protein secretion by the type II secretion system"/>
    <property type="evidence" value="ECO:0007669"/>
    <property type="project" value="InterPro"/>
</dbReference>
<comment type="subcellular location">
    <subcellularLocation>
        <location evidence="1">Membrane</location>
        <topology evidence="1">Single-pass membrane protein</topology>
    </subcellularLocation>
</comment>
<dbReference type="InterPro" id="IPR012902">
    <property type="entry name" value="N_methyl_site"/>
</dbReference>
<evidence type="ECO:0000256" key="2">
    <source>
        <dbReference type="ARBA" id="ARBA00022481"/>
    </source>
</evidence>
<dbReference type="PROSITE" id="PS00409">
    <property type="entry name" value="PROKAR_NTER_METHYL"/>
    <property type="match status" value="1"/>
</dbReference>
<keyword evidence="4 7" id="KW-1133">Transmembrane helix</keyword>
<dbReference type="Proteomes" id="UP000754226">
    <property type="component" value="Unassembled WGS sequence"/>
</dbReference>
<dbReference type="Pfam" id="PF07963">
    <property type="entry name" value="N_methyl"/>
    <property type="match status" value="1"/>
</dbReference>
<dbReference type="PANTHER" id="PTHR30093">
    <property type="entry name" value="GENERAL SECRETION PATHWAY PROTEIN G"/>
    <property type="match status" value="1"/>
</dbReference>
<evidence type="ECO:0000256" key="3">
    <source>
        <dbReference type="ARBA" id="ARBA00022692"/>
    </source>
</evidence>
<dbReference type="InterPro" id="IPR045584">
    <property type="entry name" value="Pilin-like"/>
</dbReference>
<evidence type="ECO:0000256" key="1">
    <source>
        <dbReference type="ARBA" id="ARBA00004167"/>
    </source>
</evidence>
<gene>
    <name evidence="8" type="ORF">KHX13_07505</name>
</gene>
<dbReference type="InterPro" id="IPR000983">
    <property type="entry name" value="Bac_GSPG_pilin"/>
</dbReference>
<keyword evidence="3 7" id="KW-0812">Transmembrane</keyword>
<evidence type="ECO:0000313" key="8">
    <source>
        <dbReference type="EMBL" id="MBS5520154.1"/>
    </source>
</evidence>
<dbReference type="EMBL" id="JAGZCZ010000008">
    <property type="protein sequence ID" value="MBS5520154.1"/>
    <property type="molecule type" value="Genomic_DNA"/>
</dbReference>
<dbReference type="SUPFAM" id="SSF54523">
    <property type="entry name" value="Pili subunits"/>
    <property type="match status" value="1"/>
</dbReference>
<keyword evidence="5 7" id="KW-0472">Membrane</keyword>
<dbReference type="PANTHER" id="PTHR30093:SF44">
    <property type="entry name" value="TYPE II SECRETION SYSTEM CORE PROTEIN G"/>
    <property type="match status" value="1"/>
</dbReference>
<organism evidence="8 9">
    <name type="scientific">Acidaminococcus intestini</name>
    <dbReference type="NCBI Taxonomy" id="187327"/>
    <lineage>
        <taxon>Bacteria</taxon>
        <taxon>Bacillati</taxon>
        <taxon>Bacillota</taxon>
        <taxon>Negativicutes</taxon>
        <taxon>Acidaminococcales</taxon>
        <taxon>Acidaminococcaceae</taxon>
        <taxon>Acidaminococcus</taxon>
    </lineage>
</organism>
<feature type="region of interest" description="Disordered" evidence="6">
    <location>
        <begin position="122"/>
        <end position="143"/>
    </location>
</feature>
<dbReference type="GO" id="GO:0015627">
    <property type="term" value="C:type II protein secretion system complex"/>
    <property type="evidence" value="ECO:0007669"/>
    <property type="project" value="InterPro"/>
</dbReference>